<dbReference type="Pfam" id="PF00515">
    <property type="entry name" value="TPR_1"/>
    <property type="match status" value="1"/>
</dbReference>
<dbReference type="SMART" id="SM00028">
    <property type="entry name" value="TPR"/>
    <property type="match status" value="3"/>
</dbReference>
<dbReference type="InterPro" id="IPR051134">
    <property type="entry name" value="PPP_phosphatase"/>
</dbReference>
<evidence type="ECO:0000256" key="8">
    <source>
        <dbReference type="ARBA" id="ARBA00022803"/>
    </source>
</evidence>
<dbReference type="AlphaFoldDB" id="A0A9W6T554"/>
<evidence type="ECO:0000256" key="4">
    <source>
        <dbReference type="ARBA" id="ARBA00008786"/>
    </source>
</evidence>
<dbReference type="InterPro" id="IPR019734">
    <property type="entry name" value="TPR_rpt"/>
</dbReference>
<gene>
    <name evidence="18" type="ORF">Cboi02_000386500</name>
</gene>
<evidence type="ECO:0000256" key="16">
    <source>
        <dbReference type="RuleBase" id="RU004273"/>
    </source>
</evidence>
<proteinExistence type="inferred from homology"/>
<dbReference type="InterPro" id="IPR013235">
    <property type="entry name" value="PPP_dom"/>
</dbReference>
<evidence type="ECO:0000256" key="15">
    <source>
        <dbReference type="PROSITE-ProRule" id="PRU00339"/>
    </source>
</evidence>
<evidence type="ECO:0000256" key="14">
    <source>
        <dbReference type="PIRSR" id="PIRSR033096-1"/>
    </source>
</evidence>
<comment type="cofactor">
    <cofactor evidence="1">
        <name>Mn(2+)</name>
        <dbReference type="ChEBI" id="CHEBI:29035"/>
    </cofactor>
</comment>
<feature type="domain" description="Serine/threonine specific protein phosphatases" evidence="17">
    <location>
        <begin position="308"/>
        <end position="313"/>
    </location>
</feature>
<dbReference type="PROSITE" id="PS00125">
    <property type="entry name" value="SER_THR_PHOSPHATASE"/>
    <property type="match status" value="1"/>
</dbReference>
<evidence type="ECO:0000256" key="10">
    <source>
        <dbReference type="ARBA" id="ARBA00023211"/>
    </source>
</evidence>
<keyword evidence="5" id="KW-0479">Metal-binding</keyword>
<feature type="repeat" description="TPR" evidence="15">
    <location>
        <begin position="6"/>
        <end position="39"/>
    </location>
</feature>
<dbReference type="GO" id="GO:0005737">
    <property type="term" value="C:cytoplasm"/>
    <property type="evidence" value="ECO:0007669"/>
    <property type="project" value="UniProtKB-ARBA"/>
</dbReference>
<comment type="cofactor">
    <cofactor evidence="2">
        <name>Mg(2+)</name>
        <dbReference type="ChEBI" id="CHEBI:18420"/>
    </cofactor>
</comment>
<dbReference type="GO" id="GO:0005634">
    <property type="term" value="C:nucleus"/>
    <property type="evidence" value="ECO:0007669"/>
    <property type="project" value="UniProtKB-SubCell"/>
</dbReference>
<name>A0A9W6T554_CANBO</name>
<dbReference type="PANTHER" id="PTHR45668:SF5">
    <property type="entry name" value="SERINE_THREONINE-PROTEIN PHOSPHATASE 5"/>
    <property type="match status" value="1"/>
</dbReference>
<evidence type="ECO:0000313" key="18">
    <source>
        <dbReference type="EMBL" id="GME73020.1"/>
    </source>
</evidence>
<dbReference type="Gene3D" id="1.25.40.10">
    <property type="entry name" value="Tetratricopeptide repeat domain"/>
    <property type="match status" value="1"/>
</dbReference>
<comment type="catalytic activity">
    <reaction evidence="12">
        <text>O-phospho-L-seryl-[protein] + H2O = L-seryl-[protein] + phosphate</text>
        <dbReference type="Rhea" id="RHEA:20629"/>
        <dbReference type="Rhea" id="RHEA-COMP:9863"/>
        <dbReference type="Rhea" id="RHEA-COMP:11604"/>
        <dbReference type="ChEBI" id="CHEBI:15377"/>
        <dbReference type="ChEBI" id="CHEBI:29999"/>
        <dbReference type="ChEBI" id="CHEBI:43474"/>
        <dbReference type="ChEBI" id="CHEBI:83421"/>
        <dbReference type="EC" id="3.1.3.16"/>
    </reaction>
    <physiologicalReaction direction="left-to-right" evidence="12">
        <dbReference type="Rhea" id="RHEA:20630"/>
    </physiologicalReaction>
</comment>
<comment type="similarity">
    <text evidence="4">Belongs to the PPP phosphatase family. PP-5 (PP-T) subfamily.</text>
</comment>
<organism evidence="18 19">
    <name type="scientific">Candida boidinii</name>
    <name type="common">Yeast</name>
    <dbReference type="NCBI Taxonomy" id="5477"/>
    <lineage>
        <taxon>Eukaryota</taxon>
        <taxon>Fungi</taxon>
        <taxon>Dikarya</taxon>
        <taxon>Ascomycota</taxon>
        <taxon>Saccharomycotina</taxon>
        <taxon>Pichiomycetes</taxon>
        <taxon>Pichiales</taxon>
        <taxon>Pichiaceae</taxon>
        <taxon>Ogataea</taxon>
        <taxon>Ogataea/Candida clade</taxon>
    </lineage>
</organism>
<evidence type="ECO:0000259" key="17">
    <source>
        <dbReference type="PROSITE" id="PS00125"/>
    </source>
</evidence>
<dbReference type="Pfam" id="PF08321">
    <property type="entry name" value="PPP5"/>
    <property type="match status" value="1"/>
</dbReference>
<dbReference type="PROSITE" id="PS50293">
    <property type="entry name" value="TPR_REGION"/>
    <property type="match status" value="1"/>
</dbReference>
<dbReference type="SUPFAM" id="SSF48452">
    <property type="entry name" value="TPR-like"/>
    <property type="match status" value="1"/>
</dbReference>
<evidence type="ECO:0000256" key="6">
    <source>
        <dbReference type="ARBA" id="ARBA00022737"/>
    </source>
</evidence>
<evidence type="ECO:0000256" key="5">
    <source>
        <dbReference type="ARBA" id="ARBA00022723"/>
    </source>
</evidence>
<dbReference type="Proteomes" id="UP001165120">
    <property type="component" value="Unassembled WGS sequence"/>
</dbReference>
<dbReference type="PIRSF" id="PIRSF033096">
    <property type="entry name" value="PPPtase_5"/>
    <property type="match status" value="1"/>
</dbReference>
<evidence type="ECO:0000256" key="13">
    <source>
        <dbReference type="ARBA" id="ARBA00048832"/>
    </source>
</evidence>
<dbReference type="GO" id="GO:0046872">
    <property type="term" value="F:metal ion binding"/>
    <property type="evidence" value="ECO:0007669"/>
    <property type="project" value="UniProtKB-KW"/>
</dbReference>
<evidence type="ECO:0000256" key="3">
    <source>
        <dbReference type="ARBA" id="ARBA00004123"/>
    </source>
</evidence>
<evidence type="ECO:0000256" key="11">
    <source>
        <dbReference type="ARBA" id="ARBA00023242"/>
    </source>
</evidence>
<dbReference type="PANTHER" id="PTHR45668">
    <property type="entry name" value="SERINE/THREONINE-PROTEIN PHOSPHATASE 5-RELATED"/>
    <property type="match status" value="1"/>
</dbReference>
<evidence type="ECO:0000256" key="1">
    <source>
        <dbReference type="ARBA" id="ARBA00001936"/>
    </source>
</evidence>
<keyword evidence="9" id="KW-0904">Protein phosphatase</keyword>
<dbReference type="FunFam" id="3.60.21.10:FF:000036">
    <property type="entry name" value="Serine/threonine protein phosphatase 5"/>
    <property type="match status" value="1"/>
</dbReference>
<keyword evidence="19" id="KW-1185">Reference proteome</keyword>
<evidence type="ECO:0000256" key="2">
    <source>
        <dbReference type="ARBA" id="ARBA00001946"/>
    </source>
</evidence>
<dbReference type="SUPFAM" id="SSF56300">
    <property type="entry name" value="Metallo-dependent phosphatases"/>
    <property type="match status" value="1"/>
</dbReference>
<dbReference type="EMBL" id="BSXN01001429">
    <property type="protein sequence ID" value="GME73020.1"/>
    <property type="molecule type" value="Genomic_DNA"/>
</dbReference>
<reference evidence="18" key="1">
    <citation type="submission" date="2023-04" db="EMBL/GenBank/DDBJ databases">
        <title>Candida boidinii NBRC 10035.</title>
        <authorList>
            <person name="Ichikawa N."/>
            <person name="Sato H."/>
            <person name="Tonouchi N."/>
        </authorList>
    </citation>
    <scope>NUCLEOTIDE SEQUENCE</scope>
    <source>
        <strain evidence="18">NBRC 10035</strain>
    </source>
</reference>
<keyword evidence="10" id="KW-0464">Manganese</keyword>
<dbReference type="SMART" id="SM00156">
    <property type="entry name" value="PP2Ac"/>
    <property type="match status" value="1"/>
</dbReference>
<keyword evidence="8 15" id="KW-0802">TPR repeat</keyword>
<comment type="caution">
    <text evidence="18">The sequence shown here is derived from an EMBL/GenBank/DDBJ whole genome shotgun (WGS) entry which is preliminary data.</text>
</comment>
<dbReference type="GO" id="GO:0004722">
    <property type="term" value="F:protein serine/threonine phosphatase activity"/>
    <property type="evidence" value="ECO:0007669"/>
    <property type="project" value="UniProtKB-EC"/>
</dbReference>
<keyword evidence="11" id="KW-0539">Nucleus</keyword>
<feature type="active site" description="Proton donor/acceptor" evidence="14">
    <location>
        <position position="312"/>
    </location>
</feature>
<dbReference type="PROSITE" id="PS50005">
    <property type="entry name" value="TPR"/>
    <property type="match status" value="1"/>
</dbReference>
<comment type="subcellular location">
    <subcellularLocation>
        <location evidence="3">Nucleus</location>
    </subcellularLocation>
</comment>
<dbReference type="Pfam" id="PF00149">
    <property type="entry name" value="Metallophos"/>
    <property type="match status" value="1"/>
</dbReference>
<accession>A0A9W6T554</accession>
<dbReference type="InterPro" id="IPR006186">
    <property type="entry name" value="Ser/Thr-sp_prot-phosphatase"/>
</dbReference>
<evidence type="ECO:0000256" key="9">
    <source>
        <dbReference type="ARBA" id="ARBA00022912"/>
    </source>
</evidence>
<protein>
    <recommendedName>
        <fullName evidence="16">Serine/threonine-protein phosphatase</fullName>
        <ecNumber evidence="16">3.1.3.16</ecNumber>
    </recommendedName>
</protein>
<evidence type="ECO:0000313" key="19">
    <source>
        <dbReference type="Proteomes" id="UP001165120"/>
    </source>
</evidence>
<sequence>MSLEDADGYKNQGNIELKLNNYEKAVELYTKAIEINPTPIYYSNRAQANIKLENYGLAILDANESIKLDKNYLKAYYRRSVANFAILEYKNALNDIKLVLKIHKNDKHAILLEKEILKFINQIKFENAISIDENLSIINNLDFNSMIIEKNYTGELLDIQVENLELSKNDNKIGGKLIDKNNNQIVRINNLDLNFINKMIESFKKNENLPKKYVLAIISCANQIFLNESSLVEIEIDESKGEELITVVGDTHGQFYDVLNLFKLFGDCNKKHKYLFNGDFVDRGSWSCEVAILLYCLKILYPTQIFINRGNHETNDMNKVYGFEDECKSKYNFKIFQCFSESFNNLPYATLIGKNYLVMHGGLFSDDDITIEDIRKIPKNSFKQPPKEGIQMELLWTDPQVNEGRSPSKRGIGMQFGPDITKRFVEKNNLKAIIRSHEVRMNGYEIEHDGKLITVFSAPNYCDVQGNLGAVVNINLNDSKEYQLNFETFEAVEHPNIPPMAYTKNNMGY</sequence>
<dbReference type="InterPro" id="IPR004843">
    <property type="entry name" value="Calcineurin-like_PHP"/>
</dbReference>
<dbReference type="InterPro" id="IPR011990">
    <property type="entry name" value="TPR-like_helical_dom_sf"/>
</dbReference>
<keyword evidence="6" id="KW-0677">Repeat</keyword>
<dbReference type="EC" id="3.1.3.16" evidence="16"/>
<dbReference type="PRINTS" id="PR00114">
    <property type="entry name" value="STPHPHTASE"/>
</dbReference>
<keyword evidence="7 16" id="KW-0378">Hydrolase</keyword>
<evidence type="ECO:0000256" key="7">
    <source>
        <dbReference type="ARBA" id="ARBA00022801"/>
    </source>
</evidence>
<comment type="catalytic activity">
    <reaction evidence="13">
        <text>O-phospho-L-threonyl-[protein] + H2O = L-threonyl-[protein] + phosphate</text>
        <dbReference type="Rhea" id="RHEA:47004"/>
        <dbReference type="Rhea" id="RHEA-COMP:11060"/>
        <dbReference type="Rhea" id="RHEA-COMP:11605"/>
        <dbReference type="ChEBI" id="CHEBI:15377"/>
        <dbReference type="ChEBI" id="CHEBI:30013"/>
        <dbReference type="ChEBI" id="CHEBI:43474"/>
        <dbReference type="ChEBI" id="CHEBI:61977"/>
        <dbReference type="EC" id="3.1.3.16"/>
    </reaction>
    <physiologicalReaction direction="left-to-right" evidence="13">
        <dbReference type="Rhea" id="RHEA:47005"/>
    </physiologicalReaction>
</comment>
<evidence type="ECO:0000256" key="12">
    <source>
        <dbReference type="ARBA" id="ARBA00047986"/>
    </source>
</evidence>
<dbReference type="Gene3D" id="3.60.21.10">
    <property type="match status" value="1"/>
</dbReference>
<dbReference type="InterPro" id="IPR029052">
    <property type="entry name" value="Metallo-depent_PP-like"/>
</dbReference>